<organism evidence="5 6">
    <name type="scientific">Sphaeroforma arctica JP610</name>
    <dbReference type="NCBI Taxonomy" id="667725"/>
    <lineage>
        <taxon>Eukaryota</taxon>
        <taxon>Ichthyosporea</taxon>
        <taxon>Ichthyophonida</taxon>
        <taxon>Sphaeroforma</taxon>
    </lineage>
</organism>
<feature type="region of interest" description="Disordered" evidence="3">
    <location>
        <begin position="1511"/>
        <end position="1543"/>
    </location>
</feature>
<dbReference type="RefSeq" id="XP_014155812.1">
    <property type="nucleotide sequence ID" value="XM_014300337.1"/>
</dbReference>
<feature type="compositionally biased region" description="Basic and acidic residues" evidence="3">
    <location>
        <begin position="1363"/>
        <end position="1373"/>
    </location>
</feature>
<feature type="compositionally biased region" description="Basic and acidic residues" evidence="3">
    <location>
        <begin position="668"/>
        <end position="684"/>
    </location>
</feature>
<keyword evidence="1" id="KW-0072">Autophagy</keyword>
<feature type="compositionally biased region" description="Polar residues" evidence="3">
    <location>
        <begin position="67"/>
        <end position="76"/>
    </location>
</feature>
<protein>
    <recommendedName>
        <fullName evidence="4">Autophagy-related protein 11 C-terminal domain-containing protein</fullName>
    </recommendedName>
</protein>
<dbReference type="PANTHER" id="PTHR13222:SF1">
    <property type="entry name" value="RB1-INDUCIBLE COILED-COIL PROTEIN 1"/>
    <property type="match status" value="1"/>
</dbReference>
<feature type="region of interest" description="Disordered" evidence="3">
    <location>
        <begin position="1111"/>
        <end position="1138"/>
    </location>
</feature>
<feature type="compositionally biased region" description="Gly residues" evidence="3">
    <location>
        <begin position="120"/>
        <end position="130"/>
    </location>
</feature>
<dbReference type="GeneID" id="25906304"/>
<accession>A0A0L0FYK1</accession>
<dbReference type="GO" id="GO:0000422">
    <property type="term" value="P:autophagy of mitochondrion"/>
    <property type="evidence" value="ECO:0007669"/>
    <property type="project" value="TreeGrafter"/>
</dbReference>
<feature type="region of interest" description="Disordered" evidence="3">
    <location>
        <begin position="649"/>
        <end position="697"/>
    </location>
</feature>
<dbReference type="GO" id="GO:0034727">
    <property type="term" value="P:piecemeal microautophagy of the nucleus"/>
    <property type="evidence" value="ECO:0007669"/>
    <property type="project" value="TreeGrafter"/>
</dbReference>
<dbReference type="GO" id="GO:0000045">
    <property type="term" value="P:autophagosome assembly"/>
    <property type="evidence" value="ECO:0007669"/>
    <property type="project" value="InterPro"/>
</dbReference>
<dbReference type="PANTHER" id="PTHR13222">
    <property type="entry name" value="RB1-INDUCIBLE COILED-COIL"/>
    <property type="match status" value="1"/>
</dbReference>
<dbReference type="GO" id="GO:0061709">
    <property type="term" value="P:reticulophagy"/>
    <property type="evidence" value="ECO:0007669"/>
    <property type="project" value="TreeGrafter"/>
</dbReference>
<keyword evidence="2" id="KW-0175">Coiled coil</keyword>
<feature type="region of interest" description="Disordered" evidence="3">
    <location>
        <begin position="1363"/>
        <end position="1391"/>
    </location>
</feature>
<dbReference type="Proteomes" id="UP000054560">
    <property type="component" value="Unassembled WGS sequence"/>
</dbReference>
<evidence type="ECO:0000313" key="6">
    <source>
        <dbReference type="Proteomes" id="UP000054560"/>
    </source>
</evidence>
<dbReference type="GO" id="GO:0034517">
    <property type="term" value="P:ribophagy"/>
    <property type="evidence" value="ECO:0007669"/>
    <property type="project" value="TreeGrafter"/>
</dbReference>
<keyword evidence="6" id="KW-1185">Reference proteome</keyword>
<evidence type="ECO:0000313" key="5">
    <source>
        <dbReference type="EMBL" id="KNC81910.1"/>
    </source>
</evidence>
<feature type="region of interest" description="Disordered" evidence="3">
    <location>
        <begin position="556"/>
        <end position="580"/>
    </location>
</feature>
<proteinExistence type="predicted"/>
<dbReference type="InterPro" id="IPR019460">
    <property type="entry name" value="Atg11_C"/>
</dbReference>
<dbReference type="GO" id="GO:0019901">
    <property type="term" value="F:protein kinase binding"/>
    <property type="evidence" value="ECO:0007669"/>
    <property type="project" value="TreeGrafter"/>
</dbReference>
<feature type="domain" description="Autophagy-related protein 11 C-terminal" evidence="4">
    <location>
        <begin position="1406"/>
        <end position="1502"/>
    </location>
</feature>
<evidence type="ECO:0000256" key="3">
    <source>
        <dbReference type="SAM" id="MobiDB-lite"/>
    </source>
</evidence>
<dbReference type="GO" id="GO:0034045">
    <property type="term" value="C:phagophore assembly site membrane"/>
    <property type="evidence" value="ECO:0007669"/>
    <property type="project" value="TreeGrafter"/>
</dbReference>
<evidence type="ECO:0000256" key="1">
    <source>
        <dbReference type="ARBA" id="ARBA00023006"/>
    </source>
</evidence>
<feature type="compositionally biased region" description="Polar residues" evidence="3">
    <location>
        <begin position="1374"/>
        <end position="1391"/>
    </location>
</feature>
<dbReference type="InterPro" id="IPR040040">
    <property type="entry name" value="ATG11"/>
</dbReference>
<dbReference type="GO" id="GO:0060090">
    <property type="term" value="F:molecular adaptor activity"/>
    <property type="evidence" value="ECO:0007669"/>
    <property type="project" value="TreeGrafter"/>
</dbReference>
<evidence type="ECO:0000259" key="4">
    <source>
        <dbReference type="Pfam" id="PF10377"/>
    </source>
</evidence>
<feature type="compositionally biased region" description="Polar residues" evidence="3">
    <location>
        <begin position="649"/>
        <end position="663"/>
    </location>
</feature>
<reference evidence="5 6" key="1">
    <citation type="submission" date="2011-02" db="EMBL/GenBank/DDBJ databases">
        <title>The Genome Sequence of Sphaeroforma arctica JP610.</title>
        <authorList>
            <consortium name="The Broad Institute Genome Sequencing Platform"/>
            <person name="Russ C."/>
            <person name="Cuomo C."/>
            <person name="Young S.K."/>
            <person name="Zeng Q."/>
            <person name="Gargeya S."/>
            <person name="Alvarado L."/>
            <person name="Berlin A."/>
            <person name="Chapman S.B."/>
            <person name="Chen Z."/>
            <person name="Freedman E."/>
            <person name="Gellesch M."/>
            <person name="Goldberg J."/>
            <person name="Griggs A."/>
            <person name="Gujja S."/>
            <person name="Heilman E."/>
            <person name="Heiman D."/>
            <person name="Howarth C."/>
            <person name="Mehta T."/>
            <person name="Neiman D."/>
            <person name="Pearson M."/>
            <person name="Roberts A."/>
            <person name="Saif S."/>
            <person name="Shea T."/>
            <person name="Shenoy N."/>
            <person name="Sisk P."/>
            <person name="Stolte C."/>
            <person name="Sykes S."/>
            <person name="White J."/>
            <person name="Yandava C."/>
            <person name="Burger G."/>
            <person name="Gray M.W."/>
            <person name="Holland P.W.H."/>
            <person name="King N."/>
            <person name="Lang F.B.F."/>
            <person name="Roger A.J."/>
            <person name="Ruiz-Trillo I."/>
            <person name="Haas B."/>
            <person name="Nusbaum C."/>
            <person name="Birren B."/>
        </authorList>
    </citation>
    <scope>NUCLEOTIDE SEQUENCE [LARGE SCALE GENOMIC DNA]</scope>
    <source>
        <strain evidence="5 6">JP610</strain>
    </source>
</reference>
<sequence length="1556" mass="171127">MESQCTGLMAARDEVLRAGQDVYERFVRPYDKTTKESTATLNQMRIYIDMLSRVYRCHPFSLPCFSPNRTPSTGDTSYKEPFEGFVKPHRRDSKRSSEFRSSGSSGSKIGSNGSTRGMNSGSGSGEGAGGNDEIHSYSPLHFSFMTAESATRGRPVASLHVVEESNLLGMRIRVEQANMKLNNMTGRYGVAREKFPDLKKWKDQLSYSLEPMTTAVATLRERIEHVMVLMSLQNGLLQQVQGIKGIDATSLLDGCHRDLNQRESLLVAMATNDAKLHEFVRRYMDRMVHVGVEIHTYFQTIVAFNRVLRQVCSGKSLETFPLVQNHMYETLSELLFIPRQLTAVLNVLPEAVARQRYTQLHSVTAISSQLAHASYAEEIRRLEFTDAHVHIVPDALLRLLQESSPSLPLLKVVRADVKLGANSTKILDTGANGSSHEEQGEIPLFFSWDDVVRLQKELGKFGTIADDYVSLLRDCLSSMRVGAEAEDIKYPALSDTKSISVMSHRDTFVHARDTHGHPSHPYVYSGQAGHATQEAQTVGDSRGSVDMRSGLLGGMRPASGVEKDEHGHSQLKGPSYSGYGMNSQVTVDPRERVGGDRVRSDLVQPSEETHNGWDTLEQSYLDIADEIEGSPSTEIMRLLTDEHCHSPAQNQNLAKHTSANTEGSYADGKLESSMDAPNSRDVDRPGQSGGMSNQDECGTVMTQSMVKEAYLMNELCAEMVEVGVHDQGVGAATSACGAVKTNISHDAIPDEEETGEVVPLLGGPNLGFRAARGVSPRVKRVQNFPEHTSPACECERDIACTCASTRPDSIRALLSMGKHTQPDKNLSTDTNVNSQALQREVAVLLERVSSMVIVAAEREAKLKEMGEELQRSCAEVRLRDCKIALLNSELERQQAASAVIYKDVAMATGDKSSVGGTESTSDVLVASLDESSEELSSEYGSAVSSTLEGSDCGVLVSRSEYADIGGDRDIQSETGCSMRTDTGTSVELAVAEGTQTDSPLCINSCTQTFTRIYADTCTQTDRTENLGPCGEVTERQMLLAEPDSKVAYTDEVSRRHLHMLQHQLSVYCGYVAALAQTCGIECGNRKCEDERDGLGKHMDREVGSDDVYAHIGSGTHIKTDDTRTRTHPYAEPSSSHDVKRGDVEVVERNELCGRERWASIARKLYSIPLNFTLENPDKGFNGTHSVSPNKEELAYADDQSEVYNSFSRVQSKHENGFAASQTDATDTRSEVECLDALLRCADGLPLFTIEAHVRKLSEFASTQVHAITDGKYRSFGKDNKNLFSNLDEVTRAMLRTEEGKRVLIDDVSLSGDSTLSVSRGSGGPNYAEDPEFLDSNTNWSSGSAVGHKLLGVVDDAVHRECGTDSGTDKHLPTTRETMQGETHTPTSTDSFTQAPISTQAYISCENTFDGTQRQLDTKISVQAFDTDCLMLFTPLNSGHWFAFNIDQPHYYLHETCVADYQLDRKIVTMFVGRAIYLQEHRASATYNPFGLSEGTKFSEVIAIEEAKGMKVRRKSSSRHRSGEADLSNSPPNNAPKRDEIAPLTPNYAETMMLSMI</sequence>
<evidence type="ECO:0000256" key="2">
    <source>
        <dbReference type="ARBA" id="ARBA00023054"/>
    </source>
</evidence>
<dbReference type="Pfam" id="PF10377">
    <property type="entry name" value="ATG11"/>
    <property type="match status" value="1"/>
</dbReference>
<gene>
    <name evidence="5" type="ORF">SARC_05800</name>
</gene>
<dbReference type="EMBL" id="KQ241981">
    <property type="protein sequence ID" value="KNC81910.1"/>
    <property type="molecule type" value="Genomic_DNA"/>
</dbReference>
<dbReference type="GO" id="GO:1990316">
    <property type="term" value="C:Atg1/ULK1 kinase complex"/>
    <property type="evidence" value="ECO:0007669"/>
    <property type="project" value="TreeGrafter"/>
</dbReference>
<feature type="region of interest" description="Disordered" evidence="3">
    <location>
        <begin position="66"/>
        <end position="132"/>
    </location>
</feature>
<name>A0A0L0FYK1_9EUKA</name>
<feature type="compositionally biased region" description="Low complexity" evidence="3">
    <location>
        <begin position="99"/>
        <end position="119"/>
    </location>
</feature>